<gene>
    <name evidence="1" type="ORF">ABID37_003471</name>
</gene>
<name>A0ABV2N2F8_9HYPH</name>
<dbReference type="EMBL" id="JBEPML010000012">
    <property type="protein sequence ID" value="MET3793247.1"/>
    <property type="molecule type" value="Genomic_DNA"/>
</dbReference>
<accession>A0ABV2N2F8</accession>
<evidence type="ECO:0000313" key="2">
    <source>
        <dbReference type="Proteomes" id="UP001549076"/>
    </source>
</evidence>
<dbReference type="Proteomes" id="UP001549076">
    <property type="component" value="Unassembled WGS sequence"/>
</dbReference>
<proteinExistence type="predicted"/>
<organism evidence="1 2">
    <name type="scientific">Aquamicrobium terrae</name>
    <dbReference type="NCBI Taxonomy" id="1324945"/>
    <lineage>
        <taxon>Bacteria</taxon>
        <taxon>Pseudomonadati</taxon>
        <taxon>Pseudomonadota</taxon>
        <taxon>Alphaproteobacteria</taxon>
        <taxon>Hyphomicrobiales</taxon>
        <taxon>Phyllobacteriaceae</taxon>
        <taxon>Aquamicrobium</taxon>
    </lineage>
</organism>
<sequence length="129" mass="14348">MKQYNEAGRAACSYLAGWIVDGWRSATILAIAAFSQPTSAQTGHFPHARETNEQLIALYDKAADLCVRNPHRDVEVAVACQSMAIYGMALNERGMCRGKQDEANAFHKWHECEAGSMRFPEVELPASFR</sequence>
<evidence type="ECO:0000313" key="1">
    <source>
        <dbReference type="EMBL" id="MET3793247.1"/>
    </source>
</evidence>
<comment type="caution">
    <text evidence="1">The sequence shown here is derived from an EMBL/GenBank/DDBJ whole genome shotgun (WGS) entry which is preliminary data.</text>
</comment>
<dbReference type="RefSeq" id="WP_354197001.1">
    <property type="nucleotide sequence ID" value="NZ_JBEPML010000012.1"/>
</dbReference>
<protein>
    <submittedName>
        <fullName evidence="1">Uncharacterized protein</fullName>
    </submittedName>
</protein>
<reference evidence="1 2" key="1">
    <citation type="submission" date="2024-06" db="EMBL/GenBank/DDBJ databases">
        <title>Genomic Encyclopedia of Type Strains, Phase IV (KMG-IV): sequencing the most valuable type-strain genomes for metagenomic binning, comparative biology and taxonomic classification.</title>
        <authorList>
            <person name="Goeker M."/>
        </authorList>
    </citation>
    <scope>NUCLEOTIDE SEQUENCE [LARGE SCALE GENOMIC DNA]</scope>
    <source>
        <strain evidence="1 2">DSM 27865</strain>
    </source>
</reference>
<keyword evidence="2" id="KW-1185">Reference proteome</keyword>